<proteinExistence type="predicted"/>
<dbReference type="InterPro" id="IPR011447">
    <property type="entry name" value="DUF1552"/>
</dbReference>
<dbReference type="OrthoDB" id="9146593at2"/>
<evidence type="ECO:0000313" key="1">
    <source>
        <dbReference type="EMBL" id="SFF06579.1"/>
    </source>
</evidence>
<gene>
    <name evidence="1" type="ORF">SAMN02745121_06745</name>
</gene>
<dbReference type="AlphaFoldDB" id="A0A1I2FP14"/>
<accession>A0A1I2FP14</accession>
<evidence type="ECO:0008006" key="3">
    <source>
        <dbReference type="Google" id="ProtNLM"/>
    </source>
</evidence>
<dbReference type="STRING" id="54.SAMN02745121_06745"/>
<keyword evidence="2" id="KW-1185">Reference proteome</keyword>
<reference evidence="2" key="1">
    <citation type="submission" date="2016-10" db="EMBL/GenBank/DDBJ databases">
        <authorList>
            <person name="Varghese N."/>
            <person name="Submissions S."/>
        </authorList>
    </citation>
    <scope>NUCLEOTIDE SEQUENCE [LARGE SCALE GENOMIC DNA]</scope>
    <source>
        <strain evidence="2">ATCC 25963</strain>
    </source>
</reference>
<dbReference type="Pfam" id="PF07586">
    <property type="entry name" value="HXXSHH"/>
    <property type="match status" value="1"/>
</dbReference>
<dbReference type="EMBL" id="FOMX01000027">
    <property type="protein sequence ID" value="SFF06579.1"/>
    <property type="molecule type" value="Genomic_DNA"/>
</dbReference>
<organism evidence="1 2">
    <name type="scientific">Nannocystis exedens</name>
    <dbReference type="NCBI Taxonomy" id="54"/>
    <lineage>
        <taxon>Bacteria</taxon>
        <taxon>Pseudomonadati</taxon>
        <taxon>Myxococcota</taxon>
        <taxon>Polyangia</taxon>
        <taxon>Nannocystales</taxon>
        <taxon>Nannocystaceae</taxon>
        <taxon>Nannocystis</taxon>
    </lineage>
</organism>
<protein>
    <recommendedName>
        <fullName evidence="3">Tat (Twin-arginine translocation) pathway signal sequence</fullName>
    </recommendedName>
</protein>
<dbReference type="Proteomes" id="UP000199400">
    <property type="component" value="Unassembled WGS sequence"/>
</dbReference>
<name>A0A1I2FP14_9BACT</name>
<sequence length="446" mass="47187">MPVSHRFSRRRWLLGVGSASLVLPALEYFDAGKASAAGPKPRLLVYYFPNGRRPEWWVPALVDNQLVFPAQASALQPFADRALALENLSNNAAIASPGAAHAMGTGTIMTGRHIVDLSGNGQNGVSLDQLLAQQLALDTRFKSLQWSAGEPGPCDVGGSSCAFTQSISWTGPGSPLVATIDPSAAFERLFGAGVDGLTGPAADLRRQTKQSVIDFVRDDARVLQQHLGSADQATLEAYFDALRDLELSLESSGAECAADPQPPVPGLDYAGRVDAFHQLIRLAFLCDQTRILTFMIEFGLSCRSHDFLDAPGGHHALSHFGDQVAKDRLEKVETWQCQQLGALLGLLRDTPGTTGASLLDETIVLAISSMGEGNGHDHGHNCPILFGGAGVLATGNRKLAFPGDAQPPLANLHVSLLEAYGVEGSFGFDGAVFGDDGNAVIDGILL</sequence>
<evidence type="ECO:0000313" key="2">
    <source>
        <dbReference type="Proteomes" id="UP000199400"/>
    </source>
</evidence>